<dbReference type="Pfam" id="PF04264">
    <property type="entry name" value="YceI"/>
    <property type="match status" value="1"/>
</dbReference>
<gene>
    <name evidence="2" type="ORF">EQY75_07850</name>
</gene>
<protein>
    <submittedName>
        <fullName evidence="2">YceI family protein</fullName>
    </submittedName>
</protein>
<evidence type="ECO:0000313" key="2">
    <source>
        <dbReference type="EMBL" id="QBA64442.1"/>
    </source>
</evidence>
<organism evidence="2 3">
    <name type="scientific">Muriicola soli</name>
    <dbReference type="NCBI Taxonomy" id="2507538"/>
    <lineage>
        <taxon>Bacteria</taxon>
        <taxon>Pseudomonadati</taxon>
        <taxon>Bacteroidota</taxon>
        <taxon>Flavobacteriia</taxon>
        <taxon>Flavobacteriales</taxon>
        <taxon>Flavobacteriaceae</taxon>
        <taxon>Muriicola</taxon>
    </lineage>
</organism>
<evidence type="ECO:0000259" key="1">
    <source>
        <dbReference type="Pfam" id="PF04264"/>
    </source>
</evidence>
<reference evidence="2 3" key="1">
    <citation type="submission" date="2019-01" db="EMBL/GenBank/DDBJ databases">
        <title>Muriicola soli sp. nov., isolated from soil.</title>
        <authorList>
            <person name="Kang H.J."/>
            <person name="Kim S.B."/>
        </authorList>
    </citation>
    <scope>NUCLEOTIDE SEQUENCE [LARGE SCALE GENOMIC DNA]</scope>
    <source>
        <strain evidence="2 3">MMS17-SY002</strain>
    </source>
</reference>
<dbReference type="AlphaFoldDB" id="A0A411E9R4"/>
<proteinExistence type="predicted"/>
<dbReference type="EMBL" id="CP035544">
    <property type="protein sequence ID" value="QBA64442.1"/>
    <property type="molecule type" value="Genomic_DNA"/>
</dbReference>
<sequence length="187" mass="21666">MGKSRISGMKKYFVFILIFWSCQLFAQQTFRTEMGEIQFDASTPLEDIYAINEKVNLILRDDGEIAVLLLVKEFDFKRKLMQEHFNENYVESDKYPKAYFTGKIDSFSLDKLTAESHSFILRGELTLHGVTRPVVTEVSISREEDTLNLRTEFIAKTEDYKIKVPKILFMKVGKEVQVSVSAQLNQT</sequence>
<name>A0A411E9R4_9FLAO</name>
<dbReference type="InterPro" id="IPR007372">
    <property type="entry name" value="Lipid/polyisoprenoid-bd_YceI"/>
</dbReference>
<feature type="domain" description="Lipid/polyisoprenoid-binding YceI-like" evidence="1">
    <location>
        <begin position="63"/>
        <end position="183"/>
    </location>
</feature>
<keyword evidence="3" id="KW-1185">Reference proteome</keyword>
<dbReference type="Gene3D" id="2.40.128.110">
    <property type="entry name" value="Lipid/polyisoprenoid-binding, YceI-like"/>
    <property type="match status" value="1"/>
</dbReference>
<dbReference type="Proteomes" id="UP000290889">
    <property type="component" value="Chromosome"/>
</dbReference>
<evidence type="ECO:0000313" key="3">
    <source>
        <dbReference type="Proteomes" id="UP000290889"/>
    </source>
</evidence>
<accession>A0A411E9R4</accession>
<dbReference type="OrthoDB" id="116832at2"/>
<dbReference type="KEGG" id="mur:EQY75_07850"/>
<dbReference type="SUPFAM" id="SSF101874">
    <property type="entry name" value="YceI-like"/>
    <property type="match status" value="1"/>
</dbReference>
<dbReference type="PANTHER" id="PTHR34406:SF1">
    <property type="entry name" value="PROTEIN YCEI"/>
    <property type="match status" value="1"/>
</dbReference>
<dbReference type="PANTHER" id="PTHR34406">
    <property type="entry name" value="PROTEIN YCEI"/>
    <property type="match status" value="1"/>
</dbReference>
<dbReference type="InterPro" id="IPR036761">
    <property type="entry name" value="TTHA0802/YceI-like_sf"/>
</dbReference>